<accession>A0AAF0TQ68</accession>
<feature type="non-terminal residue" evidence="1">
    <location>
        <position position="1"/>
    </location>
</feature>
<name>A0AAF0TQ68_SOLVR</name>
<organism evidence="1 2">
    <name type="scientific">Solanum verrucosum</name>
    <dbReference type="NCBI Taxonomy" id="315347"/>
    <lineage>
        <taxon>Eukaryota</taxon>
        <taxon>Viridiplantae</taxon>
        <taxon>Streptophyta</taxon>
        <taxon>Embryophyta</taxon>
        <taxon>Tracheophyta</taxon>
        <taxon>Spermatophyta</taxon>
        <taxon>Magnoliopsida</taxon>
        <taxon>eudicotyledons</taxon>
        <taxon>Gunneridae</taxon>
        <taxon>Pentapetalae</taxon>
        <taxon>asterids</taxon>
        <taxon>lamiids</taxon>
        <taxon>Solanales</taxon>
        <taxon>Solanaceae</taxon>
        <taxon>Solanoideae</taxon>
        <taxon>Solaneae</taxon>
        <taxon>Solanum</taxon>
    </lineage>
</organism>
<keyword evidence="2" id="KW-1185">Reference proteome</keyword>
<dbReference type="AlphaFoldDB" id="A0AAF0TQ68"/>
<proteinExistence type="predicted"/>
<protein>
    <recommendedName>
        <fullName evidence="3">Chromo domain-containing protein</fullName>
    </recommendedName>
</protein>
<evidence type="ECO:0000313" key="2">
    <source>
        <dbReference type="Proteomes" id="UP001234989"/>
    </source>
</evidence>
<evidence type="ECO:0008006" key="3">
    <source>
        <dbReference type="Google" id="ProtNLM"/>
    </source>
</evidence>
<dbReference type="PANTHER" id="PTHR46148:SF60">
    <property type="entry name" value="CHROMO DOMAIN-CONTAINING PROTEIN"/>
    <property type="match status" value="1"/>
</dbReference>
<dbReference type="Proteomes" id="UP001234989">
    <property type="component" value="Chromosome 4"/>
</dbReference>
<dbReference type="EMBL" id="CP133615">
    <property type="protein sequence ID" value="WMV27894.1"/>
    <property type="molecule type" value="Genomic_DNA"/>
</dbReference>
<reference evidence="1" key="1">
    <citation type="submission" date="2023-08" db="EMBL/GenBank/DDBJ databases">
        <title>A de novo genome assembly of Solanum verrucosum Schlechtendal, a Mexican diploid species geographically isolated from the other diploid A-genome species in potato relatives.</title>
        <authorList>
            <person name="Hosaka K."/>
        </authorList>
    </citation>
    <scope>NUCLEOTIDE SEQUENCE</scope>
    <source>
        <tissue evidence="1">Young leaves</tissue>
    </source>
</reference>
<sequence length="64" mass="7570">DESLSYEEVPVEILDRQVKRLRNNEIASVKVLWRNHLVESATWEAEVYMKSRYPHLFPSTPIQA</sequence>
<evidence type="ECO:0000313" key="1">
    <source>
        <dbReference type="EMBL" id="WMV27894.1"/>
    </source>
</evidence>
<dbReference type="PANTHER" id="PTHR46148">
    <property type="entry name" value="CHROMO DOMAIN-CONTAINING PROTEIN"/>
    <property type="match status" value="1"/>
</dbReference>
<gene>
    <name evidence="1" type="ORF">MTR67_021279</name>
</gene>